<dbReference type="SMART" id="SM00409">
    <property type="entry name" value="IG"/>
    <property type="match status" value="1"/>
</dbReference>
<dbReference type="InterPro" id="IPR036179">
    <property type="entry name" value="Ig-like_dom_sf"/>
</dbReference>
<name>A0A8D2KTJ5_VARKO</name>
<protein>
    <recommendedName>
        <fullName evidence="1">Ig-like domain-containing protein</fullName>
    </recommendedName>
</protein>
<reference evidence="2" key="1">
    <citation type="submission" date="2025-08" db="UniProtKB">
        <authorList>
            <consortium name="Ensembl"/>
        </authorList>
    </citation>
    <scope>IDENTIFICATION</scope>
</reference>
<dbReference type="OMA" id="FKIMAWA"/>
<dbReference type="AlphaFoldDB" id="A0A8D2KTJ5"/>
<feature type="domain" description="Ig-like" evidence="1">
    <location>
        <begin position="5"/>
        <end position="97"/>
    </location>
</feature>
<evidence type="ECO:0000313" key="3">
    <source>
        <dbReference type="Proteomes" id="UP000694545"/>
    </source>
</evidence>
<dbReference type="PROSITE" id="PS50835">
    <property type="entry name" value="IG_LIKE"/>
    <property type="match status" value="1"/>
</dbReference>
<dbReference type="SUPFAM" id="SSF48726">
    <property type="entry name" value="Immunoglobulin"/>
    <property type="match status" value="1"/>
</dbReference>
<dbReference type="SMART" id="SM00406">
    <property type="entry name" value="IGv"/>
    <property type="match status" value="1"/>
</dbReference>
<dbReference type="PANTHER" id="PTHR23267">
    <property type="entry name" value="IMMUNOGLOBULIN LIGHT CHAIN"/>
    <property type="match status" value="1"/>
</dbReference>
<evidence type="ECO:0000259" key="1">
    <source>
        <dbReference type="PROSITE" id="PS50835"/>
    </source>
</evidence>
<dbReference type="InterPro" id="IPR007110">
    <property type="entry name" value="Ig-like_dom"/>
</dbReference>
<sequence>LTQPPSQSPVLTPGPPPSAALGGTARFSCSLSSEHANYAIGWYQQRDGQVPRLLLYSDTTRPSGIPDRFSGSKSGRERYLTITGVQAEDEATYYCGVGYSGSYSLWYNCKGNQYKNLFSGKKGKSLLSAHSRFRVWLFFMLW</sequence>
<accession>A0A8D2KTJ5</accession>
<organism evidence="2 3">
    <name type="scientific">Varanus komodoensis</name>
    <name type="common">Komodo dragon</name>
    <dbReference type="NCBI Taxonomy" id="61221"/>
    <lineage>
        <taxon>Eukaryota</taxon>
        <taxon>Metazoa</taxon>
        <taxon>Chordata</taxon>
        <taxon>Craniata</taxon>
        <taxon>Vertebrata</taxon>
        <taxon>Euteleostomi</taxon>
        <taxon>Lepidosauria</taxon>
        <taxon>Squamata</taxon>
        <taxon>Bifurcata</taxon>
        <taxon>Unidentata</taxon>
        <taxon>Episquamata</taxon>
        <taxon>Toxicofera</taxon>
        <taxon>Anguimorpha</taxon>
        <taxon>Paleoanguimorpha</taxon>
        <taxon>Varanoidea</taxon>
        <taxon>Varanidae</taxon>
        <taxon>Varanus</taxon>
    </lineage>
</organism>
<dbReference type="InterPro" id="IPR003599">
    <property type="entry name" value="Ig_sub"/>
</dbReference>
<reference evidence="2" key="2">
    <citation type="submission" date="2025-09" db="UniProtKB">
        <authorList>
            <consortium name="Ensembl"/>
        </authorList>
    </citation>
    <scope>IDENTIFICATION</scope>
</reference>
<dbReference type="Gene3D" id="2.60.40.10">
    <property type="entry name" value="Immunoglobulins"/>
    <property type="match status" value="1"/>
</dbReference>
<dbReference type="Ensembl" id="ENSVKKT00000007251.1">
    <property type="protein sequence ID" value="ENSVKKP00000007067.1"/>
    <property type="gene ID" value="ENSVKKG00000005106.1"/>
</dbReference>
<evidence type="ECO:0000313" key="2">
    <source>
        <dbReference type="Ensembl" id="ENSVKKP00000007067.1"/>
    </source>
</evidence>
<dbReference type="InterPro" id="IPR050150">
    <property type="entry name" value="IgV_Light_Chain"/>
</dbReference>
<dbReference type="Pfam" id="PF07686">
    <property type="entry name" value="V-set"/>
    <property type="match status" value="1"/>
</dbReference>
<keyword evidence="3" id="KW-1185">Reference proteome</keyword>
<dbReference type="InterPro" id="IPR013783">
    <property type="entry name" value="Ig-like_fold"/>
</dbReference>
<proteinExistence type="predicted"/>
<dbReference type="InterPro" id="IPR013106">
    <property type="entry name" value="Ig_V-set"/>
</dbReference>
<dbReference type="Proteomes" id="UP000694545">
    <property type="component" value="Unplaced"/>
</dbReference>